<comment type="caution">
    <text evidence="9">The sequence shown here is derived from an EMBL/GenBank/DDBJ whole genome shotgun (WGS) entry which is preliminary data.</text>
</comment>
<evidence type="ECO:0000256" key="2">
    <source>
        <dbReference type="ARBA" id="ARBA00022475"/>
    </source>
</evidence>
<dbReference type="Gene3D" id="1.20.950.20">
    <property type="entry name" value="Transmembrane di-heme cytochromes, Chain C"/>
    <property type="match status" value="1"/>
</dbReference>
<dbReference type="AlphaFoldDB" id="A0A4V2EW68"/>
<dbReference type="GO" id="GO:0009055">
    <property type="term" value="F:electron transfer activity"/>
    <property type="evidence" value="ECO:0007669"/>
    <property type="project" value="InterPro"/>
</dbReference>
<dbReference type="InterPro" id="IPR011577">
    <property type="entry name" value="Cyt_b561_bac/Ni-Hgenase"/>
</dbReference>
<dbReference type="OrthoDB" id="196472at2"/>
<dbReference type="Proteomes" id="UP000293433">
    <property type="component" value="Unassembled WGS sequence"/>
</dbReference>
<keyword evidence="4 7" id="KW-1133">Transmembrane helix</keyword>
<proteinExistence type="predicted"/>
<reference evidence="9 10" key="1">
    <citation type="submission" date="2019-02" db="EMBL/GenBank/DDBJ databases">
        <title>Genomic Encyclopedia of Type Strains, Phase IV (KMG-IV): sequencing the most valuable type-strain genomes for metagenomic binning, comparative biology and taxonomic classification.</title>
        <authorList>
            <person name="Goeker M."/>
        </authorList>
    </citation>
    <scope>NUCLEOTIDE SEQUENCE [LARGE SCALE GENOMIC DNA]</scope>
    <source>
        <strain evidence="9 10">DSM 10617</strain>
    </source>
</reference>
<keyword evidence="3 7" id="KW-0812">Transmembrane</keyword>
<feature type="transmembrane region" description="Helical" evidence="7">
    <location>
        <begin position="121"/>
        <end position="145"/>
    </location>
</feature>
<dbReference type="Pfam" id="PF01292">
    <property type="entry name" value="Ni_hydr_CYTB"/>
    <property type="match status" value="1"/>
</dbReference>
<comment type="subcellular location">
    <subcellularLocation>
        <location evidence="1">Cell membrane</location>
        <topology evidence="1">Multi-pass membrane protein</topology>
    </subcellularLocation>
</comment>
<feature type="transmembrane region" description="Helical" evidence="7">
    <location>
        <begin position="65"/>
        <end position="83"/>
    </location>
</feature>
<sequence>MNTTAHPADLGRAAAPAAAPAGTRTLRQRLVTDAPTRMFHALFALSFLGAYLTSEGEKLRALHVTLGYTMAGLLVARVLWGLFGPRHARLAPMVRKLAGVRGWFDQARRHARPDQVPRSHWALGASLAMSAALLALMAFVVPLTASGWSVYNDVGGEWLEGVHEFFGNGLLLLVLAHLGLLALGIWLRRRNLAMPMLSGRQEGAGPDLVKRPLRGVAALVLVAVLAWWTWAWLDSPKGLIPPGAITQLLQDGGSHDEDD</sequence>
<evidence type="ECO:0000256" key="3">
    <source>
        <dbReference type="ARBA" id="ARBA00022692"/>
    </source>
</evidence>
<name>A0A4V2EW68_9BURK</name>
<evidence type="ECO:0000256" key="5">
    <source>
        <dbReference type="ARBA" id="ARBA00023136"/>
    </source>
</evidence>
<dbReference type="EMBL" id="SGWV01000009">
    <property type="protein sequence ID" value="RZS54940.1"/>
    <property type="molecule type" value="Genomic_DNA"/>
</dbReference>
<dbReference type="GO" id="GO:0022904">
    <property type="term" value="P:respiratory electron transport chain"/>
    <property type="evidence" value="ECO:0007669"/>
    <property type="project" value="InterPro"/>
</dbReference>
<dbReference type="GO" id="GO:0020037">
    <property type="term" value="F:heme binding"/>
    <property type="evidence" value="ECO:0007669"/>
    <property type="project" value="TreeGrafter"/>
</dbReference>
<protein>
    <submittedName>
        <fullName evidence="9">Cytochrome b</fullName>
    </submittedName>
</protein>
<feature type="transmembrane region" description="Helical" evidence="7">
    <location>
        <begin position="165"/>
        <end position="187"/>
    </location>
</feature>
<dbReference type="RefSeq" id="WP_130482246.1">
    <property type="nucleotide sequence ID" value="NZ_SGWV01000009.1"/>
</dbReference>
<dbReference type="GO" id="GO:0005886">
    <property type="term" value="C:plasma membrane"/>
    <property type="evidence" value="ECO:0007669"/>
    <property type="project" value="UniProtKB-SubCell"/>
</dbReference>
<feature type="region of interest" description="Disordered" evidence="6">
    <location>
        <begin position="1"/>
        <end position="20"/>
    </location>
</feature>
<evidence type="ECO:0000256" key="6">
    <source>
        <dbReference type="SAM" id="MobiDB-lite"/>
    </source>
</evidence>
<evidence type="ECO:0000313" key="9">
    <source>
        <dbReference type="EMBL" id="RZS54940.1"/>
    </source>
</evidence>
<accession>A0A4V2EW68</accession>
<evidence type="ECO:0000256" key="7">
    <source>
        <dbReference type="SAM" id="Phobius"/>
    </source>
</evidence>
<feature type="transmembrane region" description="Helical" evidence="7">
    <location>
        <begin position="216"/>
        <end position="233"/>
    </location>
</feature>
<dbReference type="PANTHER" id="PTHR30485">
    <property type="entry name" value="NI/FE-HYDROGENASE 1 B-TYPE CYTOCHROME SUBUNIT"/>
    <property type="match status" value="1"/>
</dbReference>
<dbReference type="InterPro" id="IPR051542">
    <property type="entry name" value="Hydrogenase_cytochrome"/>
</dbReference>
<dbReference type="SUPFAM" id="SSF81342">
    <property type="entry name" value="Transmembrane di-heme cytochromes"/>
    <property type="match status" value="1"/>
</dbReference>
<keyword evidence="2" id="KW-1003">Cell membrane</keyword>
<feature type="domain" description="Cytochrome b561 bacterial/Ni-hydrogenase" evidence="8">
    <location>
        <begin position="32"/>
        <end position="199"/>
    </location>
</feature>
<organism evidence="9 10">
    <name type="scientific">Sphaerotilus mobilis</name>
    <dbReference type="NCBI Taxonomy" id="47994"/>
    <lineage>
        <taxon>Bacteria</taxon>
        <taxon>Pseudomonadati</taxon>
        <taxon>Pseudomonadota</taxon>
        <taxon>Betaproteobacteria</taxon>
        <taxon>Burkholderiales</taxon>
        <taxon>Sphaerotilaceae</taxon>
        <taxon>Sphaerotilus</taxon>
    </lineage>
</organism>
<keyword evidence="10" id="KW-1185">Reference proteome</keyword>
<gene>
    <name evidence="9" type="ORF">EV685_2426</name>
</gene>
<keyword evidence="5 7" id="KW-0472">Membrane</keyword>
<dbReference type="InterPro" id="IPR016174">
    <property type="entry name" value="Di-haem_cyt_TM"/>
</dbReference>
<evidence type="ECO:0000259" key="8">
    <source>
        <dbReference type="Pfam" id="PF01292"/>
    </source>
</evidence>
<dbReference type="PANTHER" id="PTHR30485:SF2">
    <property type="entry name" value="BLL0597 PROTEIN"/>
    <property type="match status" value="1"/>
</dbReference>
<evidence type="ECO:0000256" key="4">
    <source>
        <dbReference type="ARBA" id="ARBA00022989"/>
    </source>
</evidence>
<evidence type="ECO:0000256" key="1">
    <source>
        <dbReference type="ARBA" id="ARBA00004651"/>
    </source>
</evidence>
<evidence type="ECO:0000313" key="10">
    <source>
        <dbReference type="Proteomes" id="UP000293433"/>
    </source>
</evidence>